<feature type="chain" id="PRO_5042935903" evidence="1">
    <location>
        <begin position="21"/>
        <end position="241"/>
    </location>
</feature>
<dbReference type="Proteomes" id="UP001320119">
    <property type="component" value="Chromosome"/>
</dbReference>
<sequence>MLKNMMLFVGCVLMPMLVIAEPLCRDDNAGIVGAALDEKTQEFLYCERYYQLDESLWRVDYHDGNKLIVQKTLDYSLGLASPMVVQEDLRSGELRVVAVSDDLTHWRVKYRANTDEEKEVADVSRGSDQVVDAGFDAFVRQKWDDVIADGAIVFNFLSIPHLRSIPLRAKRVDIAGCDILNVQIQDGICIRVEANNRLLRFFVDRLTLLYDSKKRLRAFNGLVNIQSDAAKTQKATIVYQY</sequence>
<dbReference type="AlphaFoldDB" id="A0AAN1WK13"/>
<protein>
    <submittedName>
        <fullName evidence="2">Uncharacterized protein</fullName>
    </submittedName>
</protein>
<proteinExistence type="predicted"/>
<dbReference type="KEGG" id="marq:MARGE09_P3226"/>
<organism evidence="2 3">
    <name type="scientific">Marinagarivorans cellulosilyticus</name>
    <dbReference type="NCBI Taxonomy" id="2721545"/>
    <lineage>
        <taxon>Bacteria</taxon>
        <taxon>Pseudomonadati</taxon>
        <taxon>Pseudomonadota</taxon>
        <taxon>Gammaproteobacteria</taxon>
        <taxon>Cellvibrionales</taxon>
        <taxon>Cellvibrionaceae</taxon>
        <taxon>Marinagarivorans</taxon>
    </lineage>
</organism>
<keyword evidence="1" id="KW-0732">Signal</keyword>
<gene>
    <name evidence="2" type="ORF">MARGE09_P3226</name>
</gene>
<evidence type="ECO:0000256" key="1">
    <source>
        <dbReference type="SAM" id="SignalP"/>
    </source>
</evidence>
<name>A0AAN1WK13_9GAMM</name>
<accession>A0AAN1WK13</accession>
<evidence type="ECO:0000313" key="3">
    <source>
        <dbReference type="Proteomes" id="UP001320119"/>
    </source>
</evidence>
<dbReference type="EMBL" id="AP023086">
    <property type="protein sequence ID" value="BCD99025.1"/>
    <property type="molecule type" value="Genomic_DNA"/>
</dbReference>
<reference evidence="2 3" key="1">
    <citation type="journal article" date="2022" name="IScience">
        <title>An ultrasensitive nanofiber-based assay for enzymatic hydrolysis and deep-sea microbial degradation of cellulose.</title>
        <authorList>
            <person name="Tsudome M."/>
            <person name="Tachioka M."/>
            <person name="Miyazaki M."/>
            <person name="Uchimura K."/>
            <person name="Tsuda M."/>
            <person name="Takaki Y."/>
            <person name="Deguchi S."/>
        </authorList>
    </citation>
    <scope>NUCLEOTIDE SEQUENCE [LARGE SCALE GENOMIC DNA]</scope>
    <source>
        <strain evidence="2 3">GE09</strain>
    </source>
</reference>
<feature type="signal peptide" evidence="1">
    <location>
        <begin position="1"/>
        <end position="20"/>
    </location>
</feature>
<evidence type="ECO:0000313" key="2">
    <source>
        <dbReference type="EMBL" id="BCD99025.1"/>
    </source>
</evidence>
<keyword evidence="3" id="KW-1185">Reference proteome</keyword>
<dbReference type="RefSeq" id="WP_236983865.1">
    <property type="nucleotide sequence ID" value="NZ_AP023086.1"/>
</dbReference>